<name>A0A6A5GZM1_CAERE</name>
<proteinExistence type="predicted"/>
<feature type="transmembrane region" description="Helical" evidence="1">
    <location>
        <begin position="187"/>
        <end position="206"/>
    </location>
</feature>
<protein>
    <submittedName>
        <fullName evidence="2">Uncharacterized protein</fullName>
    </submittedName>
</protein>
<sequence>MYVGASNIATSKKCSAVNIMDLLCFGLAATTIIVGVTIIYKLSSNSESCQRRMYISGDISERTAQKIMDMSKNNLFSLVKVLDTCRNPRALLLQFKDPSDCCKMVNDISELYTEDGIQASFVMNHLWIRNELITSQDALVSDEEFMRGYQTGESAFVAEALEIVLKRRLESLKLTVYISRLAIDMNVVYNAMILFSTAFTVLYSYLSSEAGSFNALTLYGCLIGLSEVILGLASNWIKGRKCATLALFVKNGQEKEAISLLVGAGIQLFELIQLSDETLVLAHAKNNDLVKYAEKSLQHGMLED</sequence>
<gene>
    <name evidence="2" type="ORF">GCK72_008407</name>
</gene>
<accession>A0A6A5GZM1</accession>
<dbReference type="EMBL" id="WUAV01000003">
    <property type="protein sequence ID" value="KAF1760161.1"/>
    <property type="molecule type" value="Genomic_DNA"/>
</dbReference>
<organism evidence="2 3">
    <name type="scientific">Caenorhabditis remanei</name>
    <name type="common">Caenorhabditis vulgaris</name>
    <dbReference type="NCBI Taxonomy" id="31234"/>
    <lineage>
        <taxon>Eukaryota</taxon>
        <taxon>Metazoa</taxon>
        <taxon>Ecdysozoa</taxon>
        <taxon>Nematoda</taxon>
        <taxon>Chromadorea</taxon>
        <taxon>Rhabditida</taxon>
        <taxon>Rhabditina</taxon>
        <taxon>Rhabditomorpha</taxon>
        <taxon>Rhabditoidea</taxon>
        <taxon>Rhabditidae</taxon>
        <taxon>Peloderinae</taxon>
        <taxon>Caenorhabditis</taxon>
    </lineage>
</organism>
<dbReference type="CTD" id="78774640"/>
<dbReference type="KEGG" id="crq:GCK72_008407"/>
<dbReference type="GeneID" id="78774640"/>
<feature type="transmembrane region" description="Helical" evidence="1">
    <location>
        <begin position="212"/>
        <end position="233"/>
    </location>
</feature>
<keyword evidence="1" id="KW-0812">Transmembrane</keyword>
<dbReference type="Proteomes" id="UP000483820">
    <property type="component" value="Chromosome III"/>
</dbReference>
<reference evidence="2 3" key="1">
    <citation type="submission" date="2019-12" db="EMBL/GenBank/DDBJ databases">
        <title>Chromosome-level assembly of the Caenorhabditis remanei genome.</title>
        <authorList>
            <person name="Teterina A.A."/>
            <person name="Willis J.H."/>
            <person name="Phillips P.C."/>
        </authorList>
    </citation>
    <scope>NUCLEOTIDE SEQUENCE [LARGE SCALE GENOMIC DNA]</scope>
    <source>
        <strain evidence="2 3">PX506</strain>
        <tissue evidence="2">Whole organism</tissue>
    </source>
</reference>
<evidence type="ECO:0000313" key="2">
    <source>
        <dbReference type="EMBL" id="KAF1760161.1"/>
    </source>
</evidence>
<dbReference type="RefSeq" id="XP_053586386.1">
    <property type="nucleotide sequence ID" value="XM_053726809.1"/>
</dbReference>
<comment type="caution">
    <text evidence="2">The sequence shown here is derived from an EMBL/GenBank/DDBJ whole genome shotgun (WGS) entry which is preliminary data.</text>
</comment>
<dbReference type="AlphaFoldDB" id="A0A6A5GZM1"/>
<keyword evidence="1" id="KW-0472">Membrane</keyword>
<feature type="transmembrane region" description="Helical" evidence="1">
    <location>
        <begin position="20"/>
        <end position="43"/>
    </location>
</feature>
<evidence type="ECO:0000313" key="3">
    <source>
        <dbReference type="Proteomes" id="UP000483820"/>
    </source>
</evidence>
<keyword evidence="1" id="KW-1133">Transmembrane helix</keyword>
<evidence type="ECO:0000256" key="1">
    <source>
        <dbReference type="SAM" id="Phobius"/>
    </source>
</evidence>